<dbReference type="Pfam" id="PF00512">
    <property type="entry name" value="HisKA"/>
    <property type="match status" value="1"/>
</dbReference>
<keyword evidence="11 13" id="KW-0472">Membrane</keyword>
<evidence type="ECO:0000256" key="5">
    <source>
        <dbReference type="ARBA" id="ARBA00022553"/>
    </source>
</evidence>
<accession>A0A949X3K4</accession>
<feature type="transmembrane region" description="Helical" evidence="13">
    <location>
        <begin position="176"/>
        <end position="195"/>
    </location>
</feature>
<evidence type="ECO:0000256" key="11">
    <source>
        <dbReference type="ARBA" id="ARBA00023136"/>
    </source>
</evidence>
<evidence type="ECO:0000256" key="4">
    <source>
        <dbReference type="ARBA" id="ARBA00022475"/>
    </source>
</evidence>
<keyword evidence="7" id="KW-0547">Nucleotide-binding</keyword>
<evidence type="ECO:0000256" key="13">
    <source>
        <dbReference type="SAM" id="Phobius"/>
    </source>
</evidence>
<dbReference type="EMBL" id="JAEEGC010000098">
    <property type="protein sequence ID" value="MBV7274774.1"/>
    <property type="molecule type" value="Genomic_DNA"/>
</dbReference>
<feature type="transmembrane region" description="Helical" evidence="13">
    <location>
        <begin position="9"/>
        <end position="27"/>
    </location>
</feature>
<dbReference type="Pfam" id="PF00672">
    <property type="entry name" value="HAMP"/>
    <property type="match status" value="1"/>
</dbReference>
<evidence type="ECO:0000256" key="6">
    <source>
        <dbReference type="ARBA" id="ARBA00022679"/>
    </source>
</evidence>
<reference evidence="16" key="1">
    <citation type="submission" date="2020-12" db="EMBL/GenBank/DDBJ databases">
        <title>Clostridium thailandense sp. nov., a novel acetogenic bacterium isolated from peat land soil in Thailand.</title>
        <authorList>
            <person name="Chaikitkaew S."/>
            <person name="Birkeland N.K."/>
        </authorList>
    </citation>
    <scope>NUCLEOTIDE SEQUENCE</scope>
    <source>
        <strain evidence="16">PL3</strain>
    </source>
</reference>
<keyword evidence="5" id="KW-0597">Phosphoprotein</keyword>
<dbReference type="FunFam" id="1.10.287.130:FF:000001">
    <property type="entry name" value="Two-component sensor histidine kinase"/>
    <property type="match status" value="1"/>
</dbReference>
<dbReference type="InterPro" id="IPR050398">
    <property type="entry name" value="HssS/ArlS-like"/>
</dbReference>
<dbReference type="GO" id="GO:0000155">
    <property type="term" value="F:phosphorelay sensor kinase activity"/>
    <property type="evidence" value="ECO:0007669"/>
    <property type="project" value="InterPro"/>
</dbReference>
<feature type="coiled-coil region" evidence="12">
    <location>
        <begin position="241"/>
        <end position="268"/>
    </location>
</feature>
<comment type="caution">
    <text evidence="16">The sequence shown here is derived from an EMBL/GenBank/DDBJ whole genome shotgun (WGS) entry which is preliminary data.</text>
</comment>
<dbReference type="InterPro" id="IPR003660">
    <property type="entry name" value="HAMP_dom"/>
</dbReference>
<keyword evidence="4" id="KW-1003">Cell membrane</keyword>
<dbReference type="CDD" id="cd06225">
    <property type="entry name" value="HAMP"/>
    <property type="match status" value="1"/>
</dbReference>
<evidence type="ECO:0000313" key="17">
    <source>
        <dbReference type="Proteomes" id="UP000694308"/>
    </source>
</evidence>
<dbReference type="InterPro" id="IPR003594">
    <property type="entry name" value="HATPase_dom"/>
</dbReference>
<dbReference type="InterPro" id="IPR005467">
    <property type="entry name" value="His_kinase_dom"/>
</dbReference>
<dbReference type="PANTHER" id="PTHR45528">
    <property type="entry name" value="SENSOR HISTIDINE KINASE CPXA"/>
    <property type="match status" value="1"/>
</dbReference>
<evidence type="ECO:0000259" key="14">
    <source>
        <dbReference type="PROSITE" id="PS50109"/>
    </source>
</evidence>
<evidence type="ECO:0000256" key="7">
    <source>
        <dbReference type="ARBA" id="ARBA00022741"/>
    </source>
</evidence>
<organism evidence="16 17">
    <name type="scientific">Clostridium thailandense</name>
    <dbReference type="NCBI Taxonomy" id="2794346"/>
    <lineage>
        <taxon>Bacteria</taxon>
        <taxon>Bacillati</taxon>
        <taxon>Bacillota</taxon>
        <taxon>Clostridia</taxon>
        <taxon>Eubacteriales</taxon>
        <taxon>Clostridiaceae</taxon>
        <taxon>Clostridium</taxon>
    </lineage>
</organism>
<dbReference type="PANTHER" id="PTHR45528:SF1">
    <property type="entry name" value="SENSOR HISTIDINE KINASE CPXA"/>
    <property type="match status" value="1"/>
</dbReference>
<evidence type="ECO:0000256" key="3">
    <source>
        <dbReference type="ARBA" id="ARBA00012438"/>
    </source>
</evidence>
<dbReference type="SMART" id="SM00304">
    <property type="entry name" value="HAMP"/>
    <property type="match status" value="1"/>
</dbReference>
<evidence type="ECO:0000256" key="10">
    <source>
        <dbReference type="ARBA" id="ARBA00023012"/>
    </source>
</evidence>
<dbReference type="GO" id="GO:0005524">
    <property type="term" value="F:ATP binding"/>
    <property type="evidence" value="ECO:0007669"/>
    <property type="project" value="UniProtKB-KW"/>
</dbReference>
<evidence type="ECO:0000256" key="1">
    <source>
        <dbReference type="ARBA" id="ARBA00000085"/>
    </source>
</evidence>
<comment type="catalytic activity">
    <reaction evidence="1">
        <text>ATP + protein L-histidine = ADP + protein N-phospho-L-histidine.</text>
        <dbReference type="EC" id="2.7.13.3"/>
    </reaction>
</comment>
<name>A0A949X3K4_9CLOT</name>
<dbReference type="SMART" id="SM00387">
    <property type="entry name" value="HATPase_c"/>
    <property type="match status" value="1"/>
</dbReference>
<keyword evidence="9" id="KW-0067">ATP-binding</keyword>
<dbReference type="CDD" id="cd00082">
    <property type="entry name" value="HisKA"/>
    <property type="match status" value="1"/>
</dbReference>
<sequence length="498" mass="57558">MIKSIRSKLFISITFLLIFFVFLLWMLNNLYLEQYYVDKKKSILRDNAKHLANIYKGNIKDIQNELDITASITGSNIDIRSSDGILLYSSFRKPPEDKHIMNNDKLNSESKPFPDKPHDNEVTQYTEGNDTFEIRRDTGMNIDFLALGTKLNNGDILTIRIPIVSIRESVDIANRFIIITGIIIIMFGSLWVYIFSRRFTKPILEVNKIARNMAKFDFTAKCNINGKDEIGQLGQSVNYLSGELDRAITELNIKNKKLEEDIEKERKIDEMRKEFISSVSHELRTPLSIIQGYAEGLNSNIAENIEDRKFYCDVIMNETEKMNKLVRDLLNLSQIESGYFHIEKSEFNLTELIKYVLNKYQSIFKEKNIEVNFESCENINVYGDMVRIEQVLTNYLNNAINHIDIDRVIKIKNICSDDKVRVIVFNTGKHIPSESLGKLWNSFYKVDKARTRAYGGYGLGLSIVKAIQDLHKNSYGVENSEGGVTFWFEIDKVKDTNM</sequence>
<dbReference type="Proteomes" id="UP000694308">
    <property type="component" value="Unassembled WGS sequence"/>
</dbReference>
<evidence type="ECO:0000256" key="9">
    <source>
        <dbReference type="ARBA" id="ARBA00022840"/>
    </source>
</evidence>
<keyword evidence="6" id="KW-0808">Transferase</keyword>
<dbReference type="PROSITE" id="PS50109">
    <property type="entry name" value="HIS_KIN"/>
    <property type="match status" value="1"/>
</dbReference>
<keyword evidence="13" id="KW-1133">Transmembrane helix</keyword>
<keyword evidence="8 16" id="KW-0418">Kinase</keyword>
<dbReference type="RefSeq" id="WP_218321834.1">
    <property type="nucleotide sequence ID" value="NZ_JAEEGC010000098.1"/>
</dbReference>
<feature type="domain" description="Histidine kinase" evidence="14">
    <location>
        <begin position="278"/>
        <end position="494"/>
    </location>
</feature>
<protein>
    <recommendedName>
        <fullName evidence="3">histidine kinase</fullName>
        <ecNumber evidence="3">2.7.13.3</ecNumber>
    </recommendedName>
</protein>
<gene>
    <name evidence="16" type="ORF">I6U48_17910</name>
</gene>
<dbReference type="InterPro" id="IPR003661">
    <property type="entry name" value="HisK_dim/P_dom"/>
</dbReference>
<dbReference type="GO" id="GO:0005886">
    <property type="term" value="C:plasma membrane"/>
    <property type="evidence" value="ECO:0007669"/>
    <property type="project" value="UniProtKB-SubCell"/>
</dbReference>
<dbReference type="SMART" id="SM00388">
    <property type="entry name" value="HisKA"/>
    <property type="match status" value="1"/>
</dbReference>
<keyword evidence="10" id="KW-0902">Two-component regulatory system</keyword>
<evidence type="ECO:0000256" key="2">
    <source>
        <dbReference type="ARBA" id="ARBA00004651"/>
    </source>
</evidence>
<keyword evidence="13" id="KW-0812">Transmembrane</keyword>
<dbReference type="PROSITE" id="PS50885">
    <property type="entry name" value="HAMP"/>
    <property type="match status" value="1"/>
</dbReference>
<keyword evidence="17" id="KW-1185">Reference proteome</keyword>
<keyword evidence="12" id="KW-0175">Coiled coil</keyword>
<comment type="subcellular location">
    <subcellularLocation>
        <location evidence="2">Cell membrane</location>
        <topology evidence="2">Multi-pass membrane protein</topology>
    </subcellularLocation>
</comment>
<dbReference type="EC" id="2.7.13.3" evidence="3"/>
<feature type="domain" description="HAMP" evidence="15">
    <location>
        <begin position="197"/>
        <end position="249"/>
    </location>
</feature>
<dbReference type="Pfam" id="PF02518">
    <property type="entry name" value="HATPase_c"/>
    <property type="match status" value="1"/>
</dbReference>
<evidence type="ECO:0000256" key="8">
    <source>
        <dbReference type="ARBA" id="ARBA00022777"/>
    </source>
</evidence>
<evidence type="ECO:0000256" key="12">
    <source>
        <dbReference type="SAM" id="Coils"/>
    </source>
</evidence>
<evidence type="ECO:0000313" key="16">
    <source>
        <dbReference type="EMBL" id="MBV7274774.1"/>
    </source>
</evidence>
<proteinExistence type="predicted"/>
<dbReference type="AlphaFoldDB" id="A0A949X3K4"/>
<evidence type="ECO:0000259" key="15">
    <source>
        <dbReference type="PROSITE" id="PS50885"/>
    </source>
</evidence>